<dbReference type="AlphaFoldDB" id="A0AAD7G513"/>
<evidence type="ECO:0000313" key="1">
    <source>
        <dbReference type="EMBL" id="KAJ7657480.1"/>
    </source>
</evidence>
<dbReference type="Proteomes" id="UP001221757">
    <property type="component" value="Unassembled WGS sequence"/>
</dbReference>
<reference evidence="1" key="1">
    <citation type="submission" date="2023-03" db="EMBL/GenBank/DDBJ databases">
        <title>Massive genome expansion in bonnet fungi (Mycena s.s.) driven by repeated elements and novel gene families across ecological guilds.</title>
        <authorList>
            <consortium name="Lawrence Berkeley National Laboratory"/>
            <person name="Harder C.B."/>
            <person name="Miyauchi S."/>
            <person name="Viragh M."/>
            <person name="Kuo A."/>
            <person name="Thoen E."/>
            <person name="Andreopoulos B."/>
            <person name="Lu D."/>
            <person name="Skrede I."/>
            <person name="Drula E."/>
            <person name="Henrissat B."/>
            <person name="Morin E."/>
            <person name="Kohler A."/>
            <person name="Barry K."/>
            <person name="LaButti K."/>
            <person name="Morin E."/>
            <person name="Salamov A."/>
            <person name="Lipzen A."/>
            <person name="Mereny Z."/>
            <person name="Hegedus B."/>
            <person name="Baldrian P."/>
            <person name="Stursova M."/>
            <person name="Weitz H."/>
            <person name="Taylor A."/>
            <person name="Grigoriev I.V."/>
            <person name="Nagy L.G."/>
            <person name="Martin F."/>
            <person name="Kauserud H."/>
        </authorList>
    </citation>
    <scope>NUCLEOTIDE SEQUENCE</scope>
    <source>
        <strain evidence="1">CBHHK067</strain>
    </source>
</reference>
<organism evidence="1 2">
    <name type="scientific">Mycena rosella</name>
    <name type="common">Pink bonnet</name>
    <name type="synonym">Agaricus rosellus</name>
    <dbReference type="NCBI Taxonomy" id="1033263"/>
    <lineage>
        <taxon>Eukaryota</taxon>
        <taxon>Fungi</taxon>
        <taxon>Dikarya</taxon>
        <taxon>Basidiomycota</taxon>
        <taxon>Agaricomycotina</taxon>
        <taxon>Agaricomycetes</taxon>
        <taxon>Agaricomycetidae</taxon>
        <taxon>Agaricales</taxon>
        <taxon>Marasmiineae</taxon>
        <taxon>Mycenaceae</taxon>
        <taxon>Mycena</taxon>
    </lineage>
</organism>
<sequence length="58" mass="6547">MSSSRPHPHAPGVIYARPLPHPDVHLARRFSIPAPKSPQHSHLLSTRRLATFYSLLQD</sequence>
<gene>
    <name evidence="1" type="ORF">B0H17DRAFT_1097737</name>
</gene>
<accession>A0AAD7G513</accession>
<protein>
    <submittedName>
        <fullName evidence="1">Uncharacterized protein</fullName>
    </submittedName>
</protein>
<evidence type="ECO:0000313" key="2">
    <source>
        <dbReference type="Proteomes" id="UP001221757"/>
    </source>
</evidence>
<proteinExistence type="predicted"/>
<comment type="caution">
    <text evidence="1">The sequence shown here is derived from an EMBL/GenBank/DDBJ whole genome shotgun (WGS) entry which is preliminary data.</text>
</comment>
<keyword evidence="2" id="KW-1185">Reference proteome</keyword>
<name>A0AAD7G513_MYCRO</name>
<dbReference type="EMBL" id="JARKIE010000290">
    <property type="protein sequence ID" value="KAJ7657480.1"/>
    <property type="molecule type" value="Genomic_DNA"/>
</dbReference>